<evidence type="ECO:0000313" key="6">
    <source>
        <dbReference type="Proteomes" id="UP000245081"/>
    </source>
</evidence>
<dbReference type="InterPro" id="IPR000700">
    <property type="entry name" value="PAS-assoc_C"/>
</dbReference>
<proteinExistence type="predicted"/>
<evidence type="ECO:0000256" key="1">
    <source>
        <dbReference type="SAM" id="Phobius"/>
    </source>
</evidence>
<evidence type="ECO:0000259" key="4">
    <source>
        <dbReference type="PROSITE" id="PS50887"/>
    </source>
</evidence>
<sequence length="968" mass="108119">MLDPKNSRLVVFICSAAILVISTLVLFGWFLSLPTLIKIQPYWVPMVVNTAICCWLCGFALLCTFFFRIDTAQRVSRWVSISVLILSTLALAETLFGINLFIDFPEFHRSLQPEYLHPGRMAPNTTLGLMMFSLGLWVKNGSARSIDKGNQYVLMMAAGTLVLGAMGLMGYLLSIEVLYAWADAVRMSLPTALCIVLLGIALSNLSSGLTREQTSDAEVTRIYYASALVITLICLTAGLMGFFILADRTEQLIADKLLQQAKDRMFFFNVSLSARSERAIIVSYDSRLSSPLNQLNRNQGSIEAQQALVRLSEPLRKNGFTAIAFEDLHGQVWPGLGQLRQKIEFSVPFHGNYSGELLWDSGYVLRARNPIYDINKTIVGYMLTEQSLHALDQLRTQALGFGKTSDVVICSAAGDYLHCFPSTIEKQSFKVPKFYNKQRLPMSYALDLNETGIKTTLDYRGHRVLAAFGPIADTGLGMVIKLDVAEIYAPIKQQLEKAVVLIFGLLLLGLWLIHTHLLPLIKNIDSARAQAELEKARFIAATEGGLDCFYIFDAVRNAGSEIVDFRCTFINERGSRLISRPPGEFVGKLLCEELPQHRASTHFDRFKEVIESGVPCHDEVESLSSQIHAMWIARQIVKLGDGIAITARDITEQKRIEFALRESERIQHAIIDSVSYSIIATDKYGIIISMNKAAERMLGYEADELVGKHTPELIHDQAEVVSYSEQLTKELGRMIVPGFETFVAKAVGEVSDEREWTYIRKDGSRFPVKLSVTELRDINNFTCGYLGVAYDITEQKRLEDHMRHLAMHDALTGLPNRALFRDRLAVALERAKRDKQQVAVALVDLDYFKRVNDTYGHQVGDELLKKVADSLMMNIRPSDTAARLGGDEFALILPNISHPSGSKIVLNKIYKSLEAPIVIDGHTFQTSLSIGISSYPENGEEAEILLRHADEALYAAKAAGRGHYRVYS</sequence>
<keyword evidence="6" id="KW-1185">Reference proteome</keyword>
<evidence type="ECO:0000259" key="2">
    <source>
        <dbReference type="PROSITE" id="PS50112"/>
    </source>
</evidence>
<dbReference type="SMART" id="SM00267">
    <property type="entry name" value="GGDEF"/>
    <property type="match status" value="1"/>
</dbReference>
<dbReference type="InterPro" id="IPR035965">
    <property type="entry name" value="PAS-like_dom_sf"/>
</dbReference>
<feature type="domain" description="GGDEF" evidence="4">
    <location>
        <begin position="836"/>
        <end position="968"/>
    </location>
</feature>
<dbReference type="PROSITE" id="PS50887">
    <property type="entry name" value="GGDEF"/>
    <property type="match status" value="1"/>
</dbReference>
<feature type="transmembrane region" description="Helical" evidence="1">
    <location>
        <begin position="152"/>
        <end position="175"/>
    </location>
</feature>
<dbReference type="PANTHER" id="PTHR44757:SF2">
    <property type="entry name" value="BIOFILM ARCHITECTURE MAINTENANCE PROTEIN MBAA"/>
    <property type="match status" value="1"/>
</dbReference>
<feature type="transmembrane region" description="Helical" evidence="1">
    <location>
        <begin position="222"/>
        <end position="246"/>
    </location>
</feature>
<dbReference type="InterPro" id="IPR001610">
    <property type="entry name" value="PAC"/>
</dbReference>
<dbReference type="SMART" id="SM00086">
    <property type="entry name" value="PAC"/>
    <property type="match status" value="1"/>
</dbReference>
<dbReference type="Pfam" id="PF13426">
    <property type="entry name" value="PAS_9"/>
    <property type="match status" value="1"/>
</dbReference>
<dbReference type="InterPro" id="IPR000014">
    <property type="entry name" value="PAS"/>
</dbReference>
<dbReference type="Proteomes" id="UP000245081">
    <property type="component" value="Unassembled WGS sequence"/>
</dbReference>
<dbReference type="Pfam" id="PF00990">
    <property type="entry name" value="GGDEF"/>
    <property type="match status" value="1"/>
</dbReference>
<accession>A0A2R5FCQ5</accession>
<dbReference type="AlphaFoldDB" id="A0A2R5FCQ5"/>
<dbReference type="InterPro" id="IPR043128">
    <property type="entry name" value="Rev_trsase/Diguanyl_cyclase"/>
</dbReference>
<dbReference type="InterPro" id="IPR029787">
    <property type="entry name" value="Nucleotide_cyclase"/>
</dbReference>
<feature type="transmembrane region" description="Helical" evidence="1">
    <location>
        <begin position="42"/>
        <end position="67"/>
    </location>
</feature>
<dbReference type="PANTHER" id="PTHR44757">
    <property type="entry name" value="DIGUANYLATE CYCLASE DGCP"/>
    <property type="match status" value="1"/>
</dbReference>
<dbReference type="OrthoDB" id="8929028at2"/>
<dbReference type="NCBIfam" id="TIGR00229">
    <property type="entry name" value="sensory_box"/>
    <property type="match status" value="1"/>
</dbReference>
<name>A0A2R5FCQ5_9PROT</name>
<organism evidence="5 6">
    <name type="scientific">Novimethylophilus kurashikiensis</name>
    <dbReference type="NCBI Taxonomy" id="1825523"/>
    <lineage>
        <taxon>Bacteria</taxon>
        <taxon>Pseudomonadati</taxon>
        <taxon>Pseudomonadota</taxon>
        <taxon>Betaproteobacteria</taxon>
        <taxon>Nitrosomonadales</taxon>
        <taxon>Methylophilaceae</taxon>
        <taxon>Novimethylophilus</taxon>
    </lineage>
</organism>
<dbReference type="PROSITE" id="PS50112">
    <property type="entry name" value="PAS"/>
    <property type="match status" value="1"/>
</dbReference>
<reference evidence="5 6" key="1">
    <citation type="journal article" date="2018" name="Environ. Microbiol.">
        <title>Isolation and genomic characterization of Novimethylophilus kurashikiensis gen. nov. sp. nov., a new lanthanide-dependent methylotrophic species of Methylophilaceae.</title>
        <authorList>
            <person name="Lv H."/>
            <person name="Sahin N."/>
            <person name="Tani A."/>
        </authorList>
    </citation>
    <scope>NUCLEOTIDE SEQUENCE [LARGE SCALE GENOMIC DNA]</scope>
    <source>
        <strain evidence="5 6">La2-4</strain>
    </source>
</reference>
<dbReference type="NCBIfam" id="TIGR00254">
    <property type="entry name" value="GGDEF"/>
    <property type="match status" value="1"/>
</dbReference>
<dbReference type="GO" id="GO:0003824">
    <property type="term" value="F:catalytic activity"/>
    <property type="evidence" value="ECO:0007669"/>
    <property type="project" value="UniProtKB-ARBA"/>
</dbReference>
<dbReference type="Gene3D" id="3.30.450.20">
    <property type="entry name" value="PAS domain"/>
    <property type="match status" value="3"/>
</dbReference>
<feature type="transmembrane region" description="Helical" evidence="1">
    <location>
        <begin position="79"/>
        <end position="102"/>
    </location>
</feature>
<evidence type="ECO:0000259" key="3">
    <source>
        <dbReference type="PROSITE" id="PS50113"/>
    </source>
</evidence>
<dbReference type="PROSITE" id="PS50113">
    <property type="entry name" value="PAC"/>
    <property type="match status" value="1"/>
</dbReference>
<dbReference type="Gene3D" id="3.30.70.270">
    <property type="match status" value="1"/>
</dbReference>
<dbReference type="SUPFAM" id="SSF55785">
    <property type="entry name" value="PYP-like sensor domain (PAS domain)"/>
    <property type="match status" value="2"/>
</dbReference>
<dbReference type="InterPro" id="IPR000160">
    <property type="entry name" value="GGDEF_dom"/>
</dbReference>
<protein>
    <recommendedName>
        <fullName evidence="7">Diguanylate cyclase</fullName>
    </recommendedName>
</protein>
<gene>
    <name evidence="5" type="ORF">NMK_2314</name>
</gene>
<evidence type="ECO:0000313" key="5">
    <source>
        <dbReference type="EMBL" id="GBG14713.1"/>
    </source>
</evidence>
<feature type="domain" description="PAC" evidence="3">
    <location>
        <begin position="752"/>
        <end position="804"/>
    </location>
</feature>
<dbReference type="EMBL" id="BDOQ01000009">
    <property type="protein sequence ID" value="GBG14713.1"/>
    <property type="molecule type" value="Genomic_DNA"/>
</dbReference>
<comment type="caution">
    <text evidence="5">The sequence shown here is derived from an EMBL/GenBank/DDBJ whole genome shotgun (WGS) entry which is preliminary data.</text>
</comment>
<dbReference type="SMART" id="SM00091">
    <property type="entry name" value="PAS"/>
    <property type="match status" value="2"/>
</dbReference>
<dbReference type="InterPro" id="IPR052155">
    <property type="entry name" value="Biofilm_reg_signaling"/>
</dbReference>
<feature type="transmembrane region" description="Helical" evidence="1">
    <location>
        <begin position="9"/>
        <end position="30"/>
    </location>
</feature>
<feature type="transmembrane region" description="Helical" evidence="1">
    <location>
        <begin position="122"/>
        <end position="140"/>
    </location>
</feature>
<feature type="transmembrane region" description="Helical" evidence="1">
    <location>
        <begin position="187"/>
        <end position="210"/>
    </location>
</feature>
<evidence type="ECO:0008006" key="7">
    <source>
        <dbReference type="Google" id="ProtNLM"/>
    </source>
</evidence>
<keyword evidence="1" id="KW-1133">Transmembrane helix</keyword>
<keyword evidence="1" id="KW-0472">Membrane</keyword>
<dbReference type="SUPFAM" id="SSF55073">
    <property type="entry name" value="Nucleotide cyclase"/>
    <property type="match status" value="1"/>
</dbReference>
<dbReference type="RefSeq" id="WP_109015892.1">
    <property type="nucleotide sequence ID" value="NZ_BDOQ01000009.1"/>
</dbReference>
<keyword evidence="1" id="KW-0812">Transmembrane</keyword>
<dbReference type="CDD" id="cd00130">
    <property type="entry name" value="PAS"/>
    <property type="match status" value="1"/>
</dbReference>
<dbReference type="FunFam" id="3.30.70.270:FF:000001">
    <property type="entry name" value="Diguanylate cyclase domain protein"/>
    <property type="match status" value="1"/>
</dbReference>
<dbReference type="CDD" id="cd01949">
    <property type="entry name" value="GGDEF"/>
    <property type="match status" value="1"/>
</dbReference>
<feature type="domain" description="PAS" evidence="2">
    <location>
        <begin position="663"/>
        <end position="717"/>
    </location>
</feature>